<dbReference type="InterPro" id="IPR001611">
    <property type="entry name" value="Leu-rich_rpt"/>
</dbReference>
<dbReference type="InterPro" id="IPR032675">
    <property type="entry name" value="LRR_dom_sf"/>
</dbReference>
<dbReference type="Gramene" id="AET2Gv20125400.1">
    <property type="protein sequence ID" value="AET2Gv20125400.1"/>
    <property type="gene ID" value="AET2Gv20125400"/>
</dbReference>
<keyword evidence="16" id="KW-0675">Receptor</keyword>
<dbReference type="AlphaFoldDB" id="A0A453AGH8"/>
<evidence type="ECO:0000256" key="14">
    <source>
        <dbReference type="ARBA" id="ARBA00022989"/>
    </source>
</evidence>
<reference evidence="21" key="1">
    <citation type="journal article" date="2014" name="Science">
        <title>Ancient hybridizations among the ancestral genomes of bread wheat.</title>
        <authorList>
            <consortium name="International Wheat Genome Sequencing Consortium,"/>
            <person name="Marcussen T."/>
            <person name="Sandve S.R."/>
            <person name="Heier L."/>
            <person name="Spannagl M."/>
            <person name="Pfeifer M."/>
            <person name="Jakobsen K.S."/>
            <person name="Wulff B.B."/>
            <person name="Steuernagel B."/>
            <person name="Mayer K.F."/>
            <person name="Olsen O.A."/>
        </authorList>
    </citation>
    <scope>NUCLEOTIDE SEQUENCE [LARGE SCALE GENOMIC DNA]</scope>
    <source>
        <strain evidence="21">cv. AL8/78</strain>
    </source>
</reference>
<dbReference type="InterPro" id="IPR008271">
    <property type="entry name" value="Ser/Thr_kinase_AS"/>
</dbReference>
<dbReference type="GO" id="GO:0033612">
    <property type="term" value="F:receptor serine/threonine kinase binding"/>
    <property type="evidence" value="ECO:0007669"/>
    <property type="project" value="TreeGrafter"/>
</dbReference>
<keyword evidence="8 18" id="KW-0812">Transmembrane</keyword>
<name>A0A453AGH8_AEGTS</name>
<dbReference type="InterPro" id="IPR055414">
    <property type="entry name" value="LRR_R13L4/SHOC2-like"/>
</dbReference>
<reference evidence="21" key="2">
    <citation type="journal article" date="2017" name="Nat. Plants">
        <title>The Aegilops tauschii genome reveals multiple impacts of transposons.</title>
        <authorList>
            <person name="Zhao G."/>
            <person name="Zou C."/>
            <person name="Li K."/>
            <person name="Wang K."/>
            <person name="Li T."/>
            <person name="Gao L."/>
            <person name="Zhang X."/>
            <person name="Wang H."/>
            <person name="Yang Z."/>
            <person name="Liu X."/>
            <person name="Jiang W."/>
            <person name="Mao L."/>
            <person name="Kong X."/>
            <person name="Jiao Y."/>
            <person name="Jia J."/>
        </authorList>
    </citation>
    <scope>NUCLEOTIDE SEQUENCE [LARGE SCALE GENOMIC DNA]</scope>
    <source>
        <strain evidence="21">cv. AL8/78</strain>
    </source>
</reference>
<dbReference type="FunFam" id="3.80.10.10:FF:000275">
    <property type="entry name" value="Leucine-rich repeat receptor-like protein kinase"/>
    <property type="match status" value="1"/>
</dbReference>
<keyword evidence="12" id="KW-0418">Kinase</keyword>
<keyword evidence="10" id="KW-0677">Repeat</keyword>
<protein>
    <recommendedName>
        <fullName evidence="3">non-specific serine/threonine protein kinase</fullName>
        <ecNumber evidence="3">2.7.11.1</ecNumber>
    </recommendedName>
</protein>
<dbReference type="FunFam" id="3.80.10.10:FF:001158">
    <property type="entry name" value="Leucine-rich repeat protein kinase family protein"/>
    <property type="match status" value="1"/>
</dbReference>
<sequence length="1157" mass="125487">MAPQVFGTQSPIVPSHHALFLLCAILVFLSSNTMVFTSAQASNRSESDRQALLCFKSGISLDPASVLRSWRNDSLDFCSWRGVTCSMALPVRVVSIQFRSSWLTGTLSRCIAGLSSLKNMELPSNQFSGRIPDKIGELRSLQALNLEGNNLAGNIPLSLGASASLSYVNLANNSLTGAIPDSLSNSSSLSEIILSRNRLHGVISANLFNSSKLRLVDLQFNILRGAIPHFQKMGALQFLGLTGNSLSGTVPASLGNVSSLRSLLLAQNNLGGSIPETLGQIPNLIMLDLSYNRLSGYVPATLYNMSSLALFSLRSNSFIGEIPSDIGHSLPNLQTLEMGGNKFLGLVPYSLTSMSNLRVLDLSSNLLMGVVPSLGSMANLSQLFLRDNKLKAGDWAFLTSLTNCTQLRLLSVDGNILNGILPKAVGNLSTRLEWLNLGGNQISGNIPAEIGNLVNLALLDMGQNMLSGKIPLTVWNLSNLFLLRLSMNKLSGEIPSTVGNLAQLSELYLHGNELSGAIPANIGQCQRLLLLDLSFNHLDGSIPVELLNISSLALGLDLSNNNLAGLIPPQIGNLINLGLLRVSNNKLSGELPSALGLCVTLVSLDMEGNMFSGIIPQSFSALKGIQQIDLSWNNLTGQVPQFFGNFSSLNYIDISYNKFEGPIPTGGIFGNITAVSLQGNTGLCETAAAIFGLPICPTTSATKRKINTRLLLIIGPPVTIALFSFLCVAVTVMKGSKTQPTENFKETMKRVSYGDILKATNWFSLVNRISSSHTASVYIGRFEFETDLVAIKVFHLNEQGSRNSFFTECEVLKHTRHRNLVQAITMCSTVDFEGDEFKAIVYEFMANGSLDMWIHPRVHGGSPRRLLSLGQRIRIAADVVSALDYMHNQLTPPLIHCDLKPGNVLLDYDMTSRIGDFGSAKFLSSGIGGSEGLVGVRGTIGYIAPEYGMGCKISTGGDVYGFGVLLLEMLTAMRPTGALCGNALSLHKLFPQLGKVKNLEKESYQVAALGFLVSTGFRLFARLDRLGVSEKGKAKRRNDSPCTSQGRRVLSVLILPLEPRMSSIRRHSNLFKHETTRTTQNKVHQETRRLRLPLFLKFQVVSSTQVGKLGIWGKGRHRIRLSWNSGCLAHKQGIGERKCGRSRVGFILKDGIYEPCI</sequence>
<keyword evidence="9" id="KW-0732">Signal</keyword>
<dbReference type="SMART" id="SM00369">
    <property type="entry name" value="LRR_TYP"/>
    <property type="match status" value="9"/>
</dbReference>
<dbReference type="PRINTS" id="PR00019">
    <property type="entry name" value="LEURICHRPT"/>
</dbReference>
<keyword evidence="7" id="KW-0808">Transferase</keyword>
<dbReference type="EC" id="2.7.11.1" evidence="3"/>
<dbReference type="EnsemblPlants" id="AET2Gv20125400.1">
    <property type="protein sequence ID" value="AET2Gv20125400.1"/>
    <property type="gene ID" value="AET2Gv20125400"/>
</dbReference>
<dbReference type="SUPFAM" id="SSF56112">
    <property type="entry name" value="Protein kinase-like (PK-like)"/>
    <property type="match status" value="1"/>
</dbReference>
<dbReference type="FunFam" id="3.80.10.10:FF:000288">
    <property type="entry name" value="LRR receptor-like serine/threonine-protein kinase EFR"/>
    <property type="match status" value="1"/>
</dbReference>
<keyword evidence="13" id="KW-0067">ATP-binding</keyword>
<evidence type="ECO:0000259" key="19">
    <source>
        <dbReference type="PROSITE" id="PS50011"/>
    </source>
</evidence>
<evidence type="ECO:0000256" key="9">
    <source>
        <dbReference type="ARBA" id="ARBA00022729"/>
    </source>
</evidence>
<evidence type="ECO:0000256" key="4">
    <source>
        <dbReference type="ARBA" id="ARBA00022475"/>
    </source>
</evidence>
<dbReference type="STRING" id="200361.A0A453AGH8"/>
<dbReference type="Pfam" id="PF23598">
    <property type="entry name" value="LRR_14"/>
    <property type="match status" value="1"/>
</dbReference>
<reference evidence="20" key="4">
    <citation type="submission" date="2019-03" db="UniProtKB">
        <authorList>
            <consortium name="EnsemblPlants"/>
        </authorList>
    </citation>
    <scope>IDENTIFICATION</scope>
</reference>
<organism evidence="20 21">
    <name type="scientific">Aegilops tauschii subsp. strangulata</name>
    <name type="common">Goatgrass</name>
    <dbReference type="NCBI Taxonomy" id="200361"/>
    <lineage>
        <taxon>Eukaryota</taxon>
        <taxon>Viridiplantae</taxon>
        <taxon>Streptophyta</taxon>
        <taxon>Embryophyta</taxon>
        <taxon>Tracheophyta</taxon>
        <taxon>Spermatophyta</taxon>
        <taxon>Magnoliopsida</taxon>
        <taxon>Liliopsida</taxon>
        <taxon>Poales</taxon>
        <taxon>Poaceae</taxon>
        <taxon>BOP clade</taxon>
        <taxon>Pooideae</taxon>
        <taxon>Triticodae</taxon>
        <taxon>Triticeae</taxon>
        <taxon>Triticinae</taxon>
        <taxon>Aegilops</taxon>
    </lineage>
</organism>
<evidence type="ECO:0000256" key="3">
    <source>
        <dbReference type="ARBA" id="ARBA00012513"/>
    </source>
</evidence>
<dbReference type="Gene3D" id="1.10.510.10">
    <property type="entry name" value="Transferase(Phosphotransferase) domain 1"/>
    <property type="match status" value="1"/>
</dbReference>
<evidence type="ECO:0000256" key="2">
    <source>
        <dbReference type="ARBA" id="ARBA00008684"/>
    </source>
</evidence>
<evidence type="ECO:0000256" key="1">
    <source>
        <dbReference type="ARBA" id="ARBA00004251"/>
    </source>
</evidence>
<comment type="subcellular location">
    <subcellularLocation>
        <location evidence="1">Cell membrane</location>
        <topology evidence="1">Single-pass type I membrane protein</topology>
    </subcellularLocation>
</comment>
<evidence type="ECO:0000256" key="7">
    <source>
        <dbReference type="ARBA" id="ARBA00022679"/>
    </source>
</evidence>
<accession>A0A453AGH8</accession>
<dbReference type="InterPro" id="IPR003591">
    <property type="entry name" value="Leu-rich_rpt_typical-subtyp"/>
</dbReference>
<dbReference type="InterPro" id="IPR011009">
    <property type="entry name" value="Kinase-like_dom_sf"/>
</dbReference>
<keyword evidence="11" id="KW-0547">Nucleotide-binding</keyword>
<keyword evidence="14 18" id="KW-1133">Transmembrane helix</keyword>
<evidence type="ECO:0000256" key="18">
    <source>
        <dbReference type="SAM" id="Phobius"/>
    </source>
</evidence>
<dbReference type="GO" id="GO:0005524">
    <property type="term" value="F:ATP binding"/>
    <property type="evidence" value="ECO:0007669"/>
    <property type="project" value="UniProtKB-KW"/>
</dbReference>
<keyword evidence="21" id="KW-1185">Reference proteome</keyword>
<proteinExistence type="inferred from homology"/>
<dbReference type="Pfam" id="PF00069">
    <property type="entry name" value="Pkinase"/>
    <property type="match status" value="1"/>
</dbReference>
<dbReference type="Pfam" id="PF08263">
    <property type="entry name" value="LRRNT_2"/>
    <property type="match status" value="1"/>
</dbReference>
<keyword evidence="17" id="KW-0325">Glycoprotein</keyword>
<dbReference type="GO" id="GO:0004674">
    <property type="term" value="F:protein serine/threonine kinase activity"/>
    <property type="evidence" value="ECO:0007669"/>
    <property type="project" value="UniProtKB-KW"/>
</dbReference>
<reference evidence="20" key="5">
    <citation type="journal article" date="2021" name="G3 (Bethesda)">
        <title>Aegilops tauschii genome assembly Aet v5.0 features greater sequence contiguity and improved annotation.</title>
        <authorList>
            <person name="Wang L."/>
            <person name="Zhu T."/>
            <person name="Rodriguez J.C."/>
            <person name="Deal K.R."/>
            <person name="Dubcovsky J."/>
            <person name="McGuire P.E."/>
            <person name="Lux T."/>
            <person name="Spannagl M."/>
            <person name="Mayer K.F.X."/>
            <person name="Baldrich P."/>
            <person name="Meyers B.C."/>
            <person name="Huo N."/>
            <person name="Gu Y.Q."/>
            <person name="Zhou H."/>
            <person name="Devos K.M."/>
            <person name="Bennetzen J.L."/>
            <person name="Unver T."/>
            <person name="Budak H."/>
            <person name="Gulick P.J."/>
            <person name="Galiba G."/>
            <person name="Kalapos B."/>
            <person name="Nelson D.R."/>
            <person name="Li P."/>
            <person name="You F.M."/>
            <person name="Luo M.C."/>
            <person name="Dvorak J."/>
        </authorList>
    </citation>
    <scope>NUCLEOTIDE SEQUENCE [LARGE SCALE GENOMIC DNA]</scope>
    <source>
        <strain evidence="20">cv. AL8/78</strain>
    </source>
</reference>
<evidence type="ECO:0000313" key="20">
    <source>
        <dbReference type="EnsemblPlants" id="AET2Gv20125400.1"/>
    </source>
</evidence>
<dbReference type="Pfam" id="PF13855">
    <property type="entry name" value="LRR_8"/>
    <property type="match status" value="3"/>
</dbReference>
<evidence type="ECO:0000256" key="17">
    <source>
        <dbReference type="ARBA" id="ARBA00023180"/>
    </source>
</evidence>
<comment type="similarity">
    <text evidence="2">Belongs to the protein kinase superfamily. Ser/Thr protein kinase family.</text>
</comment>
<dbReference type="Pfam" id="PF00560">
    <property type="entry name" value="LRR_1"/>
    <property type="match status" value="3"/>
</dbReference>
<evidence type="ECO:0000256" key="6">
    <source>
        <dbReference type="ARBA" id="ARBA00022614"/>
    </source>
</evidence>
<keyword evidence="5" id="KW-0723">Serine/threonine-protein kinase</keyword>
<evidence type="ECO:0000256" key="5">
    <source>
        <dbReference type="ARBA" id="ARBA00022527"/>
    </source>
</evidence>
<keyword evidence="15 18" id="KW-0472">Membrane</keyword>
<dbReference type="SUPFAM" id="SSF52058">
    <property type="entry name" value="L domain-like"/>
    <property type="match status" value="2"/>
</dbReference>
<dbReference type="InterPro" id="IPR050647">
    <property type="entry name" value="Plant_LRR-RLKs"/>
</dbReference>
<evidence type="ECO:0000256" key="13">
    <source>
        <dbReference type="ARBA" id="ARBA00022840"/>
    </source>
</evidence>
<keyword evidence="6" id="KW-0433">Leucine-rich repeat</keyword>
<dbReference type="FunFam" id="3.30.200.20:FF:000432">
    <property type="entry name" value="LRR receptor-like serine/threonine-protein kinase EFR"/>
    <property type="match status" value="1"/>
</dbReference>
<evidence type="ECO:0000256" key="11">
    <source>
        <dbReference type="ARBA" id="ARBA00022741"/>
    </source>
</evidence>
<evidence type="ECO:0000256" key="8">
    <source>
        <dbReference type="ARBA" id="ARBA00022692"/>
    </source>
</evidence>
<feature type="domain" description="Protein kinase" evidence="19">
    <location>
        <begin position="763"/>
        <end position="1070"/>
    </location>
</feature>
<keyword evidence="4" id="KW-1003">Cell membrane</keyword>
<feature type="transmembrane region" description="Helical" evidence="18">
    <location>
        <begin position="710"/>
        <end position="733"/>
    </location>
</feature>
<dbReference type="PROSITE" id="PS00108">
    <property type="entry name" value="PROTEIN_KINASE_ST"/>
    <property type="match status" value="1"/>
</dbReference>
<evidence type="ECO:0000313" key="21">
    <source>
        <dbReference type="Proteomes" id="UP000015105"/>
    </source>
</evidence>
<dbReference type="Proteomes" id="UP000015105">
    <property type="component" value="Chromosome 2D"/>
</dbReference>
<evidence type="ECO:0000256" key="12">
    <source>
        <dbReference type="ARBA" id="ARBA00022777"/>
    </source>
</evidence>
<evidence type="ECO:0000256" key="15">
    <source>
        <dbReference type="ARBA" id="ARBA00023136"/>
    </source>
</evidence>
<dbReference type="InterPro" id="IPR000719">
    <property type="entry name" value="Prot_kinase_dom"/>
</dbReference>
<dbReference type="PANTHER" id="PTHR48056">
    <property type="entry name" value="LRR RECEPTOR-LIKE SERINE/THREONINE-PROTEIN KINASE-RELATED"/>
    <property type="match status" value="1"/>
</dbReference>
<dbReference type="SMART" id="SM00220">
    <property type="entry name" value="S_TKc"/>
    <property type="match status" value="1"/>
</dbReference>
<dbReference type="GO" id="GO:0005886">
    <property type="term" value="C:plasma membrane"/>
    <property type="evidence" value="ECO:0007669"/>
    <property type="project" value="UniProtKB-SubCell"/>
</dbReference>
<evidence type="ECO:0000256" key="10">
    <source>
        <dbReference type="ARBA" id="ARBA00022737"/>
    </source>
</evidence>
<dbReference type="Gene3D" id="3.30.200.20">
    <property type="entry name" value="Phosphorylase Kinase, domain 1"/>
    <property type="match status" value="1"/>
</dbReference>
<dbReference type="PANTHER" id="PTHR48056:SF89">
    <property type="entry name" value="OS06G0585982 PROTEIN"/>
    <property type="match status" value="1"/>
</dbReference>
<reference evidence="20" key="3">
    <citation type="journal article" date="2017" name="Nature">
        <title>Genome sequence of the progenitor of the wheat D genome Aegilops tauschii.</title>
        <authorList>
            <person name="Luo M.C."/>
            <person name="Gu Y.Q."/>
            <person name="Puiu D."/>
            <person name="Wang H."/>
            <person name="Twardziok S.O."/>
            <person name="Deal K.R."/>
            <person name="Huo N."/>
            <person name="Zhu T."/>
            <person name="Wang L."/>
            <person name="Wang Y."/>
            <person name="McGuire P.E."/>
            <person name="Liu S."/>
            <person name="Long H."/>
            <person name="Ramasamy R.K."/>
            <person name="Rodriguez J.C."/>
            <person name="Van S.L."/>
            <person name="Yuan L."/>
            <person name="Wang Z."/>
            <person name="Xia Z."/>
            <person name="Xiao L."/>
            <person name="Anderson O.D."/>
            <person name="Ouyang S."/>
            <person name="Liang Y."/>
            <person name="Zimin A.V."/>
            <person name="Pertea G."/>
            <person name="Qi P."/>
            <person name="Bennetzen J.L."/>
            <person name="Dai X."/>
            <person name="Dawson M.W."/>
            <person name="Muller H.G."/>
            <person name="Kugler K."/>
            <person name="Rivarola-Duarte L."/>
            <person name="Spannagl M."/>
            <person name="Mayer K.F.X."/>
            <person name="Lu F.H."/>
            <person name="Bevan M.W."/>
            <person name="Leroy P."/>
            <person name="Li P."/>
            <person name="You F.M."/>
            <person name="Sun Q."/>
            <person name="Liu Z."/>
            <person name="Lyons E."/>
            <person name="Wicker T."/>
            <person name="Salzberg S.L."/>
            <person name="Devos K.M."/>
            <person name="Dvorak J."/>
        </authorList>
    </citation>
    <scope>NUCLEOTIDE SEQUENCE [LARGE SCALE GENOMIC DNA]</scope>
    <source>
        <strain evidence="20">cv. AL8/78</strain>
    </source>
</reference>
<dbReference type="Gene3D" id="3.80.10.10">
    <property type="entry name" value="Ribonuclease Inhibitor"/>
    <property type="match status" value="4"/>
</dbReference>
<dbReference type="PROSITE" id="PS50011">
    <property type="entry name" value="PROTEIN_KINASE_DOM"/>
    <property type="match status" value="1"/>
</dbReference>
<evidence type="ECO:0000256" key="16">
    <source>
        <dbReference type="ARBA" id="ARBA00023170"/>
    </source>
</evidence>
<dbReference type="InterPro" id="IPR013210">
    <property type="entry name" value="LRR_N_plant-typ"/>
</dbReference>